<dbReference type="InterPro" id="IPR024775">
    <property type="entry name" value="DinB-like"/>
</dbReference>
<dbReference type="InterPro" id="IPR034660">
    <property type="entry name" value="DinB/YfiT-like"/>
</dbReference>
<keyword evidence="3 6" id="KW-0378">Hydrolase</keyword>
<feature type="domain" description="DinB-like" evidence="5">
    <location>
        <begin position="39"/>
        <end position="171"/>
    </location>
</feature>
<evidence type="ECO:0000256" key="2">
    <source>
        <dbReference type="ARBA" id="ARBA00022723"/>
    </source>
</evidence>
<keyword evidence="1" id="KW-0963">Cytoplasm</keyword>
<organism evidence="6 7">
    <name type="scientific">Flavobacterium laiguense</name>
    <dbReference type="NCBI Taxonomy" id="2169409"/>
    <lineage>
        <taxon>Bacteria</taxon>
        <taxon>Pseudomonadati</taxon>
        <taxon>Bacteroidota</taxon>
        <taxon>Flavobacteriia</taxon>
        <taxon>Flavobacteriales</taxon>
        <taxon>Flavobacteriaceae</taxon>
        <taxon>Flavobacterium</taxon>
    </lineage>
</organism>
<dbReference type="Gene3D" id="1.20.120.450">
    <property type="entry name" value="dinb family like domain"/>
    <property type="match status" value="1"/>
</dbReference>
<evidence type="ECO:0000259" key="5">
    <source>
        <dbReference type="Pfam" id="PF12867"/>
    </source>
</evidence>
<reference evidence="6 7" key="1">
    <citation type="submission" date="2018-04" db="EMBL/GenBank/DDBJ databases">
        <title>Flavobacterium sp. nov., isolated from glacier ice.</title>
        <authorList>
            <person name="Liu Q."/>
            <person name="Xin Y.-H."/>
        </authorList>
    </citation>
    <scope>NUCLEOTIDE SEQUENCE [LARGE SCALE GENOMIC DNA]</scope>
    <source>
        <strain evidence="6 7">LB2P30</strain>
    </source>
</reference>
<gene>
    <name evidence="6" type="ORF">DB891_16800</name>
</gene>
<dbReference type="GO" id="GO:0016787">
    <property type="term" value="F:hydrolase activity"/>
    <property type="evidence" value="ECO:0007669"/>
    <property type="project" value="UniProtKB-KW"/>
</dbReference>
<evidence type="ECO:0000256" key="4">
    <source>
        <dbReference type="ARBA" id="ARBA00022833"/>
    </source>
</evidence>
<protein>
    <submittedName>
        <fullName evidence="6">Putative metal-dependent hydrolase</fullName>
    </submittedName>
</protein>
<evidence type="ECO:0000313" key="6">
    <source>
        <dbReference type="EMBL" id="PWA05725.1"/>
    </source>
</evidence>
<proteinExistence type="inferred from homology"/>
<evidence type="ECO:0000256" key="3">
    <source>
        <dbReference type="ARBA" id="ARBA00022801"/>
    </source>
</evidence>
<accession>A0A2U1JL39</accession>
<dbReference type="GO" id="GO:0046872">
    <property type="term" value="F:metal ion binding"/>
    <property type="evidence" value="ECO:0007669"/>
    <property type="project" value="UniProtKB-KW"/>
</dbReference>
<evidence type="ECO:0000256" key="1">
    <source>
        <dbReference type="ARBA" id="ARBA00022490"/>
    </source>
</evidence>
<keyword evidence="7" id="KW-1185">Reference proteome</keyword>
<dbReference type="Proteomes" id="UP000245618">
    <property type="component" value="Unassembled WGS sequence"/>
</dbReference>
<dbReference type="HAMAP" id="MF_01256">
    <property type="entry name" value="YfiT_hydrol"/>
    <property type="match status" value="1"/>
</dbReference>
<dbReference type="NCBIfam" id="NF009807">
    <property type="entry name" value="PRK13291.1"/>
    <property type="match status" value="1"/>
</dbReference>
<evidence type="ECO:0000313" key="7">
    <source>
        <dbReference type="Proteomes" id="UP000245618"/>
    </source>
</evidence>
<sequence length="183" mass="21693">MEDSVLEKLRYPIGKFKAPEVYSTEYIKAAIAEIASFPERLKEQVINLTEEQLDTPYRQGGWTIRQVIHHCGDSHMNCYIRLKWALTEEIPIIKYYYEDRWAQLEDNLTMPIQPSLLLLEGLHYRLAYLMQRLNSVDLKKSFIHPEHDKEIQVQELIGLYAWHGNHHLAHISELMKLKNCQKF</sequence>
<name>A0A2U1JL39_9FLAO</name>
<dbReference type="Pfam" id="PF12867">
    <property type="entry name" value="DinB_2"/>
    <property type="match status" value="1"/>
</dbReference>
<dbReference type="AlphaFoldDB" id="A0A2U1JL39"/>
<dbReference type="SUPFAM" id="SSF109854">
    <property type="entry name" value="DinB/YfiT-like putative metalloenzymes"/>
    <property type="match status" value="1"/>
</dbReference>
<keyword evidence="4" id="KW-0862">Zinc</keyword>
<dbReference type="EMBL" id="QCZH01000033">
    <property type="protein sequence ID" value="PWA05725.1"/>
    <property type="molecule type" value="Genomic_DNA"/>
</dbReference>
<dbReference type="InterPro" id="IPR023774">
    <property type="entry name" value="Put_metal_dep_hydrolase_YfiT"/>
</dbReference>
<comment type="caution">
    <text evidence="6">The sequence shown here is derived from an EMBL/GenBank/DDBJ whole genome shotgun (WGS) entry which is preliminary data.</text>
</comment>
<keyword evidence="2" id="KW-0479">Metal-binding</keyword>
<dbReference type="OrthoDB" id="9796039at2"/>
<dbReference type="RefSeq" id="WP_116764739.1">
    <property type="nucleotide sequence ID" value="NZ_QCZH01000033.1"/>
</dbReference>